<evidence type="ECO:0000313" key="1">
    <source>
        <dbReference type="EMBL" id="CAD8214857.1"/>
    </source>
</evidence>
<dbReference type="AlphaFoldDB" id="A0A8S1YPR4"/>
<evidence type="ECO:0000313" key="2">
    <source>
        <dbReference type="Proteomes" id="UP000683925"/>
    </source>
</evidence>
<dbReference type="EMBL" id="CAJJDP010000196">
    <property type="protein sequence ID" value="CAD8214857.1"/>
    <property type="molecule type" value="Genomic_DNA"/>
</dbReference>
<organism evidence="1 2">
    <name type="scientific">Paramecium octaurelia</name>
    <dbReference type="NCBI Taxonomy" id="43137"/>
    <lineage>
        <taxon>Eukaryota</taxon>
        <taxon>Sar</taxon>
        <taxon>Alveolata</taxon>
        <taxon>Ciliophora</taxon>
        <taxon>Intramacronucleata</taxon>
        <taxon>Oligohymenophorea</taxon>
        <taxon>Peniculida</taxon>
        <taxon>Parameciidae</taxon>
        <taxon>Paramecium</taxon>
    </lineage>
</organism>
<dbReference type="OrthoDB" id="311016at2759"/>
<reference evidence="1" key="1">
    <citation type="submission" date="2021-01" db="EMBL/GenBank/DDBJ databases">
        <authorList>
            <consortium name="Genoscope - CEA"/>
            <person name="William W."/>
        </authorList>
    </citation>
    <scope>NUCLEOTIDE SEQUENCE</scope>
</reference>
<gene>
    <name evidence="1" type="ORF">POCTA_138.1.T1920001</name>
</gene>
<keyword evidence="2" id="KW-1185">Reference proteome</keyword>
<comment type="caution">
    <text evidence="1">The sequence shown here is derived from an EMBL/GenBank/DDBJ whole genome shotgun (WGS) entry which is preliminary data.</text>
</comment>
<protein>
    <submittedName>
        <fullName evidence="1">Uncharacterized protein</fullName>
    </submittedName>
</protein>
<sequence>MQTNLEIEKKICQVHKLEIVAVDLKTQTRIDDKYLCTRCLAERVDKENITLLNEATEMIQNMKTQSLKLPKEENVLRLTNLKQLSSSIKSFKNQIKSQLGKWFLLIDQQMEQIQTEIESKESKLEINNCDEEIQILSKNYKGNFNYNIPKQQIYKEKDLALVQLIQESIESQYKQQVLVNQQANINQIPTKEFDQHKTPCLDQRCNKHDKEIIMLNINDNEPKFGRLACVQYIIRQLKRGEQYVEYLYWIIKRFDIQTQLQKRINVKLVIKETQQLKDYYNHSLSEMLSSIDEQFVKNNQEIQDFLKLENKQIFELDEKQVEKMIDFLSQQDKNKHIIQQQDKQDRLDQLFYQNVKSKLETLIKHDLLCKQQLMVILQEQKSNLFFLDKQNIENNIHSDIKISPEINEFMSKCQLQEQYLKIFTESTNFQRELEKEACQMAIFNNLLQLKRKMIRKILNALYPNNNINNMKQIQKK</sequence>
<proteinExistence type="predicted"/>
<name>A0A8S1YPR4_PAROT</name>
<dbReference type="Proteomes" id="UP000683925">
    <property type="component" value="Unassembled WGS sequence"/>
</dbReference>
<accession>A0A8S1YPR4</accession>